<keyword evidence="5" id="KW-1185">Reference proteome</keyword>
<proteinExistence type="predicted"/>
<dbReference type="Pfam" id="PF03358">
    <property type="entry name" value="FMN_red"/>
    <property type="match status" value="1"/>
</dbReference>
<dbReference type="Gene3D" id="3.40.50.360">
    <property type="match status" value="1"/>
</dbReference>
<dbReference type="SUPFAM" id="SSF52218">
    <property type="entry name" value="Flavoproteins"/>
    <property type="match status" value="1"/>
</dbReference>
<dbReference type="EMBL" id="FQUG01000004">
    <property type="protein sequence ID" value="SHE80834.1"/>
    <property type="molecule type" value="Genomic_DNA"/>
</dbReference>
<protein>
    <submittedName>
        <fullName evidence="4">NADPH-dependent FMN reductase</fullName>
    </submittedName>
</protein>
<dbReference type="InterPro" id="IPR051796">
    <property type="entry name" value="ISF_SsuE-like"/>
</dbReference>
<dbReference type="PANTHER" id="PTHR43278:SF2">
    <property type="entry name" value="IRON-SULFUR FLAVOPROTEIN"/>
    <property type="match status" value="1"/>
</dbReference>
<dbReference type="Proteomes" id="UP000184404">
    <property type="component" value="Unassembled WGS sequence"/>
</dbReference>
<dbReference type="InterPro" id="IPR005025">
    <property type="entry name" value="FMN_Rdtase-like_dom"/>
</dbReference>
<reference evidence="4 5" key="1">
    <citation type="submission" date="2016-11" db="EMBL/GenBank/DDBJ databases">
        <authorList>
            <person name="Jaros S."/>
            <person name="Januszkiewicz K."/>
            <person name="Wedrychowicz H."/>
        </authorList>
    </citation>
    <scope>NUCLEOTIDE SEQUENCE [LARGE SCALE GENOMIC DNA]</scope>
    <source>
        <strain evidence="4 5">DSM 10502</strain>
    </source>
</reference>
<evidence type="ECO:0000256" key="1">
    <source>
        <dbReference type="ARBA" id="ARBA00022630"/>
    </source>
</evidence>
<dbReference type="GO" id="GO:0016491">
    <property type="term" value="F:oxidoreductase activity"/>
    <property type="evidence" value="ECO:0007669"/>
    <property type="project" value="InterPro"/>
</dbReference>
<dbReference type="InterPro" id="IPR029039">
    <property type="entry name" value="Flavoprotein-like_sf"/>
</dbReference>
<keyword evidence="2" id="KW-0288">FMN</keyword>
<dbReference type="AlphaFoldDB" id="A0A1M4WHY6"/>
<name>A0A1M4WHY6_9FIRM</name>
<dbReference type="RefSeq" id="WP_072935306.1">
    <property type="nucleotide sequence ID" value="NZ_FQUG01000004.1"/>
</dbReference>
<dbReference type="OrthoDB" id="6398207at2"/>
<evidence type="ECO:0000259" key="3">
    <source>
        <dbReference type="Pfam" id="PF03358"/>
    </source>
</evidence>
<dbReference type="STRING" id="1123243.SAMN02745190_01237"/>
<accession>A0A1M4WHY6</accession>
<evidence type="ECO:0000256" key="2">
    <source>
        <dbReference type="ARBA" id="ARBA00022643"/>
    </source>
</evidence>
<dbReference type="PANTHER" id="PTHR43278">
    <property type="entry name" value="NAD(P)H-DEPENDENT FMN-CONTAINING OXIDOREDUCTASE YWQN-RELATED"/>
    <property type="match status" value="1"/>
</dbReference>
<organism evidence="4 5">
    <name type="scientific">Schwartzia succinivorans DSM 10502</name>
    <dbReference type="NCBI Taxonomy" id="1123243"/>
    <lineage>
        <taxon>Bacteria</taxon>
        <taxon>Bacillati</taxon>
        <taxon>Bacillota</taxon>
        <taxon>Negativicutes</taxon>
        <taxon>Selenomonadales</taxon>
        <taxon>Selenomonadaceae</taxon>
        <taxon>Schwartzia</taxon>
    </lineage>
</organism>
<evidence type="ECO:0000313" key="4">
    <source>
        <dbReference type="EMBL" id="SHE80834.1"/>
    </source>
</evidence>
<keyword evidence="1" id="KW-0285">Flavoprotein</keyword>
<gene>
    <name evidence="4" type="ORF">SAMN02745190_01237</name>
</gene>
<sequence>MKKIYAINGSPRKNKNTATLLDKVLEGAKKADPDVLAERIDLYSLKYTGCRSCFACKRKDGASYGKCAVRDDLYDVLEKLRDADAVVFGSPIYYRTITGQLHAFYERFFFPYMQYKHGYPNLVQKKIPTACIYTMNVKEDEMLRDGYREYMGLFEIFLENYFQKPLILHSFNTYQFDDYGKYVCEVFSPEEKAAWRDVHFPEDCKKAFAIGEELMIKSK</sequence>
<feature type="domain" description="NADPH-dependent FMN reductase-like" evidence="3">
    <location>
        <begin position="3"/>
        <end position="117"/>
    </location>
</feature>
<evidence type="ECO:0000313" key="5">
    <source>
        <dbReference type="Proteomes" id="UP000184404"/>
    </source>
</evidence>